<gene>
    <name evidence="2" type="ORF">STA1M1_08260</name>
</gene>
<evidence type="ECO:0000313" key="2">
    <source>
        <dbReference type="EMBL" id="GKY86957.1"/>
    </source>
</evidence>
<proteinExistence type="predicted"/>
<dbReference type="SUPFAM" id="SSF55136">
    <property type="entry name" value="Probable bacterial effector-binding domain"/>
    <property type="match status" value="1"/>
</dbReference>
<dbReference type="Proteomes" id="UP001144205">
    <property type="component" value="Unassembled WGS sequence"/>
</dbReference>
<dbReference type="InterPro" id="IPR029442">
    <property type="entry name" value="GyrI-like"/>
</dbReference>
<dbReference type="Gene3D" id="3.20.80.10">
    <property type="entry name" value="Regulatory factor, effector binding domain"/>
    <property type="match status" value="1"/>
</dbReference>
<accession>A0ABQ5LPM8</accession>
<sequence length="197" mass="21562">MTKLDLKKADRAYYTGKQGRWDRLTLPALPFLAIDGKGDPSGPAWADAVSALYGVAYAVKFSEKGAGRDFGVPPLEGLWWADDPAAFTAGARDDWRWRALIRMPESVTEGTVTAAKEKKGVVAPVSLIRLTEGDCLQTLHLGSYADEAPVLADLHNRVMPDAGLTFAGPHHEIYLSDPRRTAPENLKTILRQPIRPL</sequence>
<feature type="domain" description="GyrI-like small molecule binding" evidence="1">
    <location>
        <begin position="25"/>
        <end position="194"/>
    </location>
</feature>
<keyword evidence="3" id="KW-1185">Reference proteome</keyword>
<reference evidence="2" key="1">
    <citation type="journal article" date="2023" name="Int. J. Syst. Evol. Microbiol.">
        <title>Sinisalibacter aestuarii sp. nov., isolated from estuarine sediment of the Arakawa River.</title>
        <authorList>
            <person name="Arafat S.T."/>
            <person name="Hirano S."/>
            <person name="Sato A."/>
            <person name="Takeuchi K."/>
            <person name="Yasuda T."/>
            <person name="Terahara T."/>
            <person name="Hamada M."/>
            <person name="Kobayashi T."/>
        </authorList>
    </citation>
    <scope>NUCLEOTIDE SEQUENCE</scope>
    <source>
        <strain evidence="2">B-399</strain>
    </source>
</reference>
<organism evidence="2 3">
    <name type="scientific">Sinisalibacter aestuarii</name>
    <dbReference type="NCBI Taxonomy" id="2949426"/>
    <lineage>
        <taxon>Bacteria</taxon>
        <taxon>Pseudomonadati</taxon>
        <taxon>Pseudomonadota</taxon>
        <taxon>Alphaproteobacteria</taxon>
        <taxon>Rhodobacterales</taxon>
        <taxon>Roseobacteraceae</taxon>
        <taxon>Sinisalibacter</taxon>
    </lineage>
</organism>
<comment type="caution">
    <text evidence="2">The sequence shown here is derived from an EMBL/GenBank/DDBJ whole genome shotgun (WGS) entry which is preliminary data.</text>
</comment>
<dbReference type="InterPro" id="IPR011256">
    <property type="entry name" value="Reg_factor_effector_dom_sf"/>
</dbReference>
<dbReference type="Pfam" id="PF06445">
    <property type="entry name" value="GyrI-like"/>
    <property type="match status" value="1"/>
</dbReference>
<protein>
    <recommendedName>
        <fullName evidence="1">GyrI-like small molecule binding domain-containing protein</fullName>
    </recommendedName>
</protein>
<evidence type="ECO:0000313" key="3">
    <source>
        <dbReference type="Proteomes" id="UP001144205"/>
    </source>
</evidence>
<name>A0ABQ5LPM8_9RHOB</name>
<dbReference type="RefSeq" id="WP_281840897.1">
    <property type="nucleotide sequence ID" value="NZ_BROH01000001.1"/>
</dbReference>
<evidence type="ECO:0000259" key="1">
    <source>
        <dbReference type="Pfam" id="PF06445"/>
    </source>
</evidence>
<dbReference type="EMBL" id="BROH01000001">
    <property type="protein sequence ID" value="GKY86957.1"/>
    <property type="molecule type" value="Genomic_DNA"/>
</dbReference>